<dbReference type="Pfam" id="PF11984">
    <property type="entry name" value="DUF3485"/>
    <property type="match status" value="1"/>
</dbReference>
<evidence type="ECO:0000313" key="3">
    <source>
        <dbReference type="Proteomes" id="UP000219494"/>
    </source>
</evidence>
<evidence type="ECO:0000259" key="1">
    <source>
        <dbReference type="Pfam" id="PF11984"/>
    </source>
</evidence>
<sequence length="234" mass="25400">MTDAARPLPDAALDRRQFVLGGTLLAAAAATVVLKPKRVVAPLEPGLLNAAVPKRIGPYSFLTASGLVLPPQDEITEQIYDQVLTRVYAADGLLPLMLLIAYGSAQDYTLQAHLPEICYPSSGYTLTDLDRVPVQLGDTLQTATFLAAERAGTVEQVLYWVRIGAQYPSTLTGERLAVFRANVARTLPDGILVRVSTISPSRREALPQLQSFNRELISSINPLGRRLFFGPTSQ</sequence>
<keyword evidence="3" id="KW-1185">Reference proteome</keyword>
<dbReference type="InterPro" id="IPR014263">
    <property type="entry name" value="Methanolan_biosynth_EpsI"/>
</dbReference>
<accession>A0A285QHX5</accession>
<dbReference type="AlphaFoldDB" id="A0A285QHX5"/>
<protein>
    <submittedName>
        <fullName evidence="2">EpsI family protein</fullName>
    </submittedName>
</protein>
<dbReference type="RefSeq" id="WP_097063160.1">
    <property type="nucleotide sequence ID" value="NZ_OBMI01000001.1"/>
</dbReference>
<dbReference type="InterPro" id="IPR054654">
    <property type="entry name" value="EpsI_type_V_pred"/>
</dbReference>
<reference evidence="2 3" key="1">
    <citation type="submission" date="2017-07" db="EMBL/GenBank/DDBJ databases">
        <authorList>
            <person name="Sun Z.S."/>
            <person name="Albrecht U."/>
            <person name="Echele G."/>
            <person name="Lee C.C."/>
        </authorList>
    </citation>
    <scope>NUCLEOTIDE SEQUENCE [LARGE SCALE GENOMIC DNA]</scope>
    <source>
        <strain evidence="2 3">CGMCC 1.12672</strain>
    </source>
</reference>
<name>A0A285QHX5_9SPHN</name>
<gene>
    <name evidence="2" type="ORF">SAMN06297144_1387</name>
</gene>
<dbReference type="OrthoDB" id="8208147at2"/>
<dbReference type="NCBIfam" id="NF045608">
    <property type="entry name" value="EpsI_type_V"/>
    <property type="match status" value="1"/>
</dbReference>
<dbReference type="NCBIfam" id="TIGR02914">
    <property type="entry name" value="EpsI_fam"/>
    <property type="match status" value="1"/>
</dbReference>
<dbReference type="InterPro" id="IPR006311">
    <property type="entry name" value="TAT_signal"/>
</dbReference>
<dbReference type="EMBL" id="OBMI01000001">
    <property type="protein sequence ID" value="SOB81084.1"/>
    <property type="molecule type" value="Genomic_DNA"/>
</dbReference>
<organism evidence="2 3">
    <name type="scientific">Sphingomonas guangdongensis</name>
    <dbReference type="NCBI Taxonomy" id="1141890"/>
    <lineage>
        <taxon>Bacteria</taxon>
        <taxon>Pseudomonadati</taxon>
        <taxon>Pseudomonadota</taxon>
        <taxon>Alphaproteobacteria</taxon>
        <taxon>Sphingomonadales</taxon>
        <taxon>Sphingomonadaceae</taxon>
        <taxon>Sphingomonas</taxon>
    </lineage>
</organism>
<evidence type="ECO:0000313" key="2">
    <source>
        <dbReference type="EMBL" id="SOB81084.1"/>
    </source>
</evidence>
<dbReference type="Proteomes" id="UP000219494">
    <property type="component" value="Unassembled WGS sequence"/>
</dbReference>
<dbReference type="PROSITE" id="PS51318">
    <property type="entry name" value="TAT"/>
    <property type="match status" value="1"/>
</dbReference>
<proteinExistence type="predicted"/>
<feature type="domain" description="Methanolan biosynthesis EpsI" evidence="1">
    <location>
        <begin position="19"/>
        <end position="221"/>
    </location>
</feature>